<gene>
    <name evidence="4" type="ORF">A2172_04550</name>
</gene>
<dbReference type="EMBL" id="MHCP01000025">
    <property type="protein sequence ID" value="OGY23460.1"/>
    <property type="molecule type" value="Genomic_DNA"/>
</dbReference>
<keyword evidence="2" id="KW-1133">Transmembrane helix</keyword>
<keyword evidence="1 2" id="KW-0812">Transmembrane</keyword>
<sequence>MFSTLIATWMTVVYKPLYNLVVFTYNLTPGPSFGLTVLGLALLIRFLLLYFTLQGYKHDKMLAEVKPQIAKIEHDDRLSPKDKLQKIGNITKPLGISPFASSVPLFSQLLFLGVLYQIIQVGLTPSGFSNLYSFIGHPSSFNTDFLGFNMARPSLILAMVAVFLLFLERLWEYTEKKDVLRTSFSQIWDPLIWPAGSLILLLVLPSAKAIFLITSVAFSLTIKSIVHLTRR</sequence>
<evidence type="ECO:0000313" key="4">
    <source>
        <dbReference type="EMBL" id="OGY23460.1"/>
    </source>
</evidence>
<evidence type="ECO:0000259" key="3">
    <source>
        <dbReference type="Pfam" id="PF02096"/>
    </source>
</evidence>
<protein>
    <recommendedName>
        <fullName evidence="3">Membrane insertase YidC/Oxa/ALB C-terminal domain-containing protein</fullName>
    </recommendedName>
</protein>
<dbReference type="GO" id="GO:0016020">
    <property type="term" value="C:membrane"/>
    <property type="evidence" value="ECO:0007669"/>
    <property type="project" value="UniProtKB-SubCell"/>
</dbReference>
<organism evidence="4 5">
    <name type="scientific">Candidatus Woykebacteria bacterium RBG_13_40_15</name>
    <dbReference type="NCBI Taxonomy" id="1802593"/>
    <lineage>
        <taxon>Bacteria</taxon>
        <taxon>Candidatus Woykeibacteriota</taxon>
    </lineage>
</organism>
<dbReference type="Proteomes" id="UP000176631">
    <property type="component" value="Unassembled WGS sequence"/>
</dbReference>
<accession>A0A1G1W7B2</accession>
<comment type="subcellular location">
    <subcellularLocation>
        <location evidence="1">Membrane</location>
        <topology evidence="1">Multi-pass membrane protein</topology>
    </subcellularLocation>
</comment>
<comment type="similarity">
    <text evidence="1">Belongs to the OXA1/ALB3/YidC family.</text>
</comment>
<name>A0A1G1W7B2_9BACT</name>
<dbReference type="Pfam" id="PF02096">
    <property type="entry name" value="60KD_IMP"/>
    <property type="match status" value="1"/>
</dbReference>
<comment type="caution">
    <text evidence="4">The sequence shown here is derived from an EMBL/GenBank/DDBJ whole genome shotgun (WGS) entry which is preliminary data.</text>
</comment>
<evidence type="ECO:0000256" key="1">
    <source>
        <dbReference type="RuleBase" id="RU003945"/>
    </source>
</evidence>
<proteinExistence type="inferred from homology"/>
<feature type="transmembrane region" description="Helical" evidence="2">
    <location>
        <begin position="33"/>
        <end position="53"/>
    </location>
</feature>
<reference evidence="4 5" key="1">
    <citation type="journal article" date="2016" name="Nat. Commun.">
        <title>Thousands of microbial genomes shed light on interconnected biogeochemical processes in an aquifer system.</title>
        <authorList>
            <person name="Anantharaman K."/>
            <person name="Brown C.T."/>
            <person name="Hug L.A."/>
            <person name="Sharon I."/>
            <person name="Castelle C.J."/>
            <person name="Probst A.J."/>
            <person name="Thomas B.C."/>
            <person name="Singh A."/>
            <person name="Wilkins M.J."/>
            <person name="Karaoz U."/>
            <person name="Brodie E.L."/>
            <person name="Williams K.H."/>
            <person name="Hubbard S.S."/>
            <person name="Banfield J.F."/>
        </authorList>
    </citation>
    <scope>NUCLEOTIDE SEQUENCE [LARGE SCALE GENOMIC DNA]</scope>
</reference>
<feature type="domain" description="Membrane insertase YidC/Oxa/ALB C-terminal" evidence="3">
    <location>
        <begin position="33"/>
        <end position="226"/>
    </location>
</feature>
<dbReference type="InterPro" id="IPR028055">
    <property type="entry name" value="YidC/Oxa/ALB_C"/>
</dbReference>
<feature type="transmembrane region" description="Helical" evidence="2">
    <location>
        <begin position="150"/>
        <end position="167"/>
    </location>
</feature>
<evidence type="ECO:0000256" key="2">
    <source>
        <dbReference type="SAM" id="Phobius"/>
    </source>
</evidence>
<keyword evidence="2" id="KW-0472">Membrane</keyword>
<dbReference type="AlphaFoldDB" id="A0A1G1W7B2"/>
<evidence type="ECO:0000313" key="5">
    <source>
        <dbReference type="Proteomes" id="UP000176631"/>
    </source>
</evidence>
<dbReference type="STRING" id="1802593.A2172_04550"/>